<dbReference type="STRING" id="1077348.A0A2G8SAT7"/>
<dbReference type="PANTHER" id="PTHR23506">
    <property type="entry name" value="GH10249P"/>
    <property type="match status" value="1"/>
</dbReference>
<keyword evidence="10" id="KW-1185">Reference proteome</keyword>
<reference evidence="9 10" key="1">
    <citation type="journal article" date="2015" name="Sci. Rep.">
        <title>Chromosome-level genome map provides insights into diverse defense mechanisms in the medicinal fungus Ganoderma sinense.</title>
        <authorList>
            <person name="Zhu Y."/>
            <person name="Xu J."/>
            <person name="Sun C."/>
            <person name="Zhou S."/>
            <person name="Xu H."/>
            <person name="Nelson D.R."/>
            <person name="Qian J."/>
            <person name="Song J."/>
            <person name="Luo H."/>
            <person name="Xiang L."/>
            <person name="Li Y."/>
            <person name="Xu Z."/>
            <person name="Ji A."/>
            <person name="Wang L."/>
            <person name="Lu S."/>
            <person name="Hayward A."/>
            <person name="Sun W."/>
            <person name="Li X."/>
            <person name="Schwartz D.C."/>
            <person name="Wang Y."/>
            <person name="Chen S."/>
        </authorList>
    </citation>
    <scope>NUCLEOTIDE SEQUENCE [LARGE SCALE GENOMIC DNA]</scope>
    <source>
        <strain evidence="9 10">ZZ0214-1</strain>
    </source>
</reference>
<protein>
    <submittedName>
        <fullName evidence="9">MFS general substrate transporter</fullName>
    </submittedName>
</protein>
<gene>
    <name evidence="9" type="ORF">GSI_07046</name>
</gene>
<feature type="compositionally biased region" description="Polar residues" evidence="6">
    <location>
        <begin position="220"/>
        <end position="231"/>
    </location>
</feature>
<evidence type="ECO:0000256" key="4">
    <source>
        <dbReference type="ARBA" id="ARBA00022989"/>
    </source>
</evidence>
<feature type="transmembrane region" description="Helical" evidence="7">
    <location>
        <begin position="74"/>
        <end position="100"/>
    </location>
</feature>
<evidence type="ECO:0000313" key="10">
    <source>
        <dbReference type="Proteomes" id="UP000230002"/>
    </source>
</evidence>
<feature type="transmembrane region" description="Helical" evidence="7">
    <location>
        <begin position="397"/>
        <end position="419"/>
    </location>
</feature>
<name>A0A2G8SAT7_9APHY</name>
<dbReference type="InterPro" id="IPR011701">
    <property type="entry name" value="MFS"/>
</dbReference>
<proteinExistence type="predicted"/>
<keyword evidence="2" id="KW-0813">Transport</keyword>
<dbReference type="OrthoDB" id="440553at2759"/>
<feature type="region of interest" description="Disordered" evidence="6">
    <location>
        <begin position="207"/>
        <end position="231"/>
    </location>
</feature>
<dbReference type="PROSITE" id="PS50850">
    <property type="entry name" value="MFS"/>
    <property type="match status" value="1"/>
</dbReference>
<feature type="transmembrane region" description="Helical" evidence="7">
    <location>
        <begin position="20"/>
        <end position="40"/>
    </location>
</feature>
<dbReference type="SUPFAM" id="SSF103473">
    <property type="entry name" value="MFS general substrate transporter"/>
    <property type="match status" value="1"/>
</dbReference>
<accession>A0A2G8SAT7</accession>
<comment type="caution">
    <text evidence="9">The sequence shown here is derived from an EMBL/GenBank/DDBJ whole genome shotgun (WGS) entry which is preliminary data.</text>
</comment>
<dbReference type="Proteomes" id="UP000230002">
    <property type="component" value="Unassembled WGS sequence"/>
</dbReference>
<feature type="domain" description="Major facilitator superfamily (MFS) profile" evidence="8">
    <location>
        <begin position="1"/>
        <end position="448"/>
    </location>
</feature>
<evidence type="ECO:0000256" key="2">
    <source>
        <dbReference type="ARBA" id="ARBA00022448"/>
    </source>
</evidence>
<keyword evidence="4 7" id="KW-1133">Transmembrane helix</keyword>
<evidence type="ECO:0000256" key="5">
    <source>
        <dbReference type="ARBA" id="ARBA00023136"/>
    </source>
</evidence>
<comment type="subcellular location">
    <subcellularLocation>
        <location evidence="1">Membrane</location>
        <topology evidence="1">Multi-pass membrane protein</topology>
    </subcellularLocation>
</comment>
<dbReference type="Pfam" id="PF07690">
    <property type="entry name" value="MFS_1"/>
    <property type="match status" value="1"/>
</dbReference>
<sequence>MIVPVIPFRLQDLGYADVSSLVGWLLFAYSAALVISTPPIAYLSERHKNRRIPLLCGLVALIGSQILLMEAPTYWLMALARVAQGVSGSVIWVVGLALICDTVPEAIVGKQLGLAMIGMSLGSGSSTTSAAFRHFLVGPPISGALDNRFGFRGPFIFGVIVTGVEFICRLLIIERKEAARWDASTSALVESNHASREHVNAYGATNQAVKNEGPGPATEIATQPQTQNTGTDTDTVQVAAIQPTEATETQPQAQAHLTVMGLLLKMVKSPRAMAPVFLSFAYGIIITAQEPALPLYLQSTYNFDVSKIGLVYIAAIVPSFISFKGSIVYFLAMFACINFFFAAVISPITAELAAVTRSMDGVGYGHVYGAFNIAYGIGSAVGPVIGGQLYDHTSNGWMAIAFFDLGMIAACTLITACFLGDPTVLRTMMIRLRACRRLRERRRGVVAV</sequence>
<dbReference type="Gene3D" id="1.20.1250.20">
    <property type="entry name" value="MFS general substrate transporter like domains"/>
    <property type="match status" value="1"/>
</dbReference>
<organism evidence="9 10">
    <name type="scientific">Ganoderma sinense ZZ0214-1</name>
    <dbReference type="NCBI Taxonomy" id="1077348"/>
    <lineage>
        <taxon>Eukaryota</taxon>
        <taxon>Fungi</taxon>
        <taxon>Dikarya</taxon>
        <taxon>Basidiomycota</taxon>
        <taxon>Agaricomycotina</taxon>
        <taxon>Agaricomycetes</taxon>
        <taxon>Polyporales</taxon>
        <taxon>Polyporaceae</taxon>
        <taxon>Ganoderma</taxon>
    </lineage>
</organism>
<dbReference type="CDD" id="cd17325">
    <property type="entry name" value="MFS_MdtG_SLC18_like"/>
    <property type="match status" value="1"/>
</dbReference>
<feature type="transmembrane region" description="Helical" evidence="7">
    <location>
        <begin position="155"/>
        <end position="172"/>
    </location>
</feature>
<evidence type="ECO:0000259" key="8">
    <source>
        <dbReference type="PROSITE" id="PS50850"/>
    </source>
</evidence>
<evidence type="ECO:0000313" key="9">
    <source>
        <dbReference type="EMBL" id="PIL30877.1"/>
    </source>
</evidence>
<feature type="transmembrane region" description="Helical" evidence="7">
    <location>
        <begin position="272"/>
        <end position="289"/>
    </location>
</feature>
<keyword evidence="3 7" id="KW-0812">Transmembrane</keyword>
<dbReference type="AlphaFoldDB" id="A0A2G8SAT7"/>
<dbReference type="EMBL" id="AYKW01000013">
    <property type="protein sequence ID" value="PIL30877.1"/>
    <property type="molecule type" value="Genomic_DNA"/>
</dbReference>
<dbReference type="InterPro" id="IPR020846">
    <property type="entry name" value="MFS_dom"/>
</dbReference>
<dbReference type="PANTHER" id="PTHR23506:SF23">
    <property type="entry name" value="GH10249P"/>
    <property type="match status" value="1"/>
</dbReference>
<keyword evidence="5 7" id="KW-0472">Membrane</keyword>
<evidence type="ECO:0000256" key="7">
    <source>
        <dbReference type="SAM" id="Phobius"/>
    </source>
</evidence>
<feature type="transmembrane region" description="Helical" evidence="7">
    <location>
        <begin position="52"/>
        <end position="68"/>
    </location>
</feature>
<evidence type="ECO:0000256" key="1">
    <source>
        <dbReference type="ARBA" id="ARBA00004141"/>
    </source>
</evidence>
<feature type="transmembrane region" description="Helical" evidence="7">
    <location>
        <begin position="328"/>
        <end position="350"/>
    </location>
</feature>
<dbReference type="InterPro" id="IPR050930">
    <property type="entry name" value="MFS_Vesicular_Transporter"/>
</dbReference>
<feature type="transmembrane region" description="Helical" evidence="7">
    <location>
        <begin position="112"/>
        <end position="135"/>
    </location>
</feature>
<dbReference type="InterPro" id="IPR036259">
    <property type="entry name" value="MFS_trans_sf"/>
</dbReference>
<dbReference type="GO" id="GO:0016020">
    <property type="term" value="C:membrane"/>
    <property type="evidence" value="ECO:0007669"/>
    <property type="project" value="UniProtKB-SubCell"/>
</dbReference>
<dbReference type="GO" id="GO:0022857">
    <property type="term" value="F:transmembrane transporter activity"/>
    <property type="evidence" value="ECO:0007669"/>
    <property type="project" value="InterPro"/>
</dbReference>
<evidence type="ECO:0000256" key="3">
    <source>
        <dbReference type="ARBA" id="ARBA00022692"/>
    </source>
</evidence>
<evidence type="ECO:0000256" key="6">
    <source>
        <dbReference type="SAM" id="MobiDB-lite"/>
    </source>
</evidence>